<dbReference type="PROSITE" id="PS00108">
    <property type="entry name" value="PROTEIN_KINASE_ST"/>
    <property type="match status" value="1"/>
</dbReference>
<dbReference type="InterPro" id="IPR000719">
    <property type="entry name" value="Prot_kinase_dom"/>
</dbReference>
<dbReference type="GO" id="GO:0007165">
    <property type="term" value="P:signal transduction"/>
    <property type="evidence" value="ECO:0007669"/>
    <property type="project" value="TreeGrafter"/>
</dbReference>
<gene>
    <name evidence="3" type="ORF">ANE_LOCUS13354</name>
</gene>
<organism evidence="3 4">
    <name type="scientific">Arabis nemorensis</name>
    <dbReference type="NCBI Taxonomy" id="586526"/>
    <lineage>
        <taxon>Eukaryota</taxon>
        <taxon>Viridiplantae</taxon>
        <taxon>Streptophyta</taxon>
        <taxon>Embryophyta</taxon>
        <taxon>Tracheophyta</taxon>
        <taxon>Spermatophyta</taxon>
        <taxon>Magnoliopsida</taxon>
        <taxon>eudicotyledons</taxon>
        <taxon>Gunneridae</taxon>
        <taxon>Pentapetalae</taxon>
        <taxon>rosids</taxon>
        <taxon>malvids</taxon>
        <taxon>Brassicales</taxon>
        <taxon>Brassicaceae</taxon>
        <taxon>Arabideae</taxon>
        <taxon>Arabis</taxon>
    </lineage>
</organism>
<feature type="domain" description="Protein kinase" evidence="2">
    <location>
        <begin position="16"/>
        <end position="263"/>
    </location>
</feature>
<dbReference type="Pfam" id="PF00069">
    <property type="entry name" value="Pkinase"/>
    <property type="match status" value="1"/>
</dbReference>
<dbReference type="PROSITE" id="PS50011">
    <property type="entry name" value="PROTEIN_KINASE_DOM"/>
    <property type="match status" value="1"/>
</dbReference>
<dbReference type="SUPFAM" id="SSF56112">
    <property type="entry name" value="Protein kinase-like (PK-like)"/>
    <property type="match status" value="1"/>
</dbReference>
<sequence length="330" mass="37105">MDIRYEEPLCVDEISLKHVSVLGQGAYGSVSLKGHPRHGFYAKKTSPIELMENLKKELRIMLHFRNHPRIIQASSDQLYLGMLLKDCYIYMEYAFEGTLREIISAFQGKPLPEHVIGRSTRMILQGLEALHSHGYVHCDLKPSNVLLFPSTTLGDPWNVKLADFGLAKEPNTDSRSLFAGTIYYMPPESVGPDGVIGPALDIWSLGCIIYEMFGGKPIKIGDSYEWRLDQDISPVTKDFLRLCHTMHPLSRASATELLNHPFITQRNSIPRARPIPTRSPKRQQGLKFPLIFTRTICGPLPTPIGPTRRQHARSCVNGSKNSRSIKGGEE</sequence>
<feature type="region of interest" description="Disordered" evidence="1">
    <location>
        <begin position="301"/>
        <end position="330"/>
    </location>
</feature>
<evidence type="ECO:0000256" key="1">
    <source>
        <dbReference type="SAM" id="MobiDB-lite"/>
    </source>
</evidence>
<dbReference type="OrthoDB" id="10252171at2759"/>
<proteinExistence type="predicted"/>
<evidence type="ECO:0000313" key="4">
    <source>
        <dbReference type="Proteomes" id="UP000489600"/>
    </source>
</evidence>
<evidence type="ECO:0000259" key="2">
    <source>
        <dbReference type="PROSITE" id="PS50011"/>
    </source>
</evidence>
<dbReference type="EMBL" id="CABITT030000004">
    <property type="protein sequence ID" value="VVB02910.1"/>
    <property type="molecule type" value="Genomic_DNA"/>
</dbReference>
<protein>
    <recommendedName>
        <fullName evidence="2">Protein kinase domain-containing protein</fullName>
    </recommendedName>
</protein>
<dbReference type="AlphaFoldDB" id="A0A565BPR1"/>
<name>A0A565BPR1_9BRAS</name>
<dbReference type="Proteomes" id="UP000489600">
    <property type="component" value="Unassembled WGS sequence"/>
</dbReference>
<dbReference type="GO" id="GO:0004672">
    <property type="term" value="F:protein kinase activity"/>
    <property type="evidence" value="ECO:0007669"/>
    <property type="project" value="InterPro"/>
</dbReference>
<dbReference type="SMART" id="SM00220">
    <property type="entry name" value="S_TKc"/>
    <property type="match status" value="1"/>
</dbReference>
<keyword evidence="4" id="KW-1185">Reference proteome</keyword>
<dbReference type="InterPro" id="IPR052751">
    <property type="entry name" value="Plant_MAPKKK"/>
</dbReference>
<comment type="caution">
    <text evidence="3">The sequence shown here is derived from an EMBL/GenBank/DDBJ whole genome shotgun (WGS) entry which is preliminary data.</text>
</comment>
<accession>A0A565BPR1</accession>
<evidence type="ECO:0000313" key="3">
    <source>
        <dbReference type="EMBL" id="VVB02910.1"/>
    </source>
</evidence>
<dbReference type="PANTHER" id="PTHR48011">
    <property type="entry name" value="CCR4-NOT TRANSCRIPTIONAL COMPLEX SUBUNIT CAF120-RELATED"/>
    <property type="match status" value="1"/>
</dbReference>
<reference evidence="3" key="1">
    <citation type="submission" date="2019-07" db="EMBL/GenBank/DDBJ databases">
        <authorList>
            <person name="Dittberner H."/>
        </authorList>
    </citation>
    <scope>NUCLEOTIDE SEQUENCE [LARGE SCALE GENOMIC DNA]</scope>
</reference>
<dbReference type="PANTHER" id="PTHR48011:SF52">
    <property type="entry name" value="PROTEIN KINASE FAMILY PROTEIN-RELATED"/>
    <property type="match status" value="1"/>
</dbReference>
<dbReference type="Gene3D" id="1.10.510.10">
    <property type="entry name" value="Transferase(Phosphotransferase) domain 1"/>
    <property type="match status" value="1"/>
</dbReference>
<dbReference type="GO" id="GO:0005524">
    <property type="term" value="F:ATP binding"/>
    <property type="evidence" value="ECO:0007669"/>
    <property type="project" value="InterPro"/>
</dbReference>
<dbReference type="InterPro" id="IPR008271">
    <property type="entry name" value="Ser/Thr_kinase_AS"/>
</dbReference>
<dbReference type="InterPro" id="IPR011009">
    <property type="entry name" value="Kinase-like_dom_sf"/>
</dbReference>